<accession>A0A5J4QWI9</accession>
<gene>
    <name evidence="1" type="ORF">EZS27_024646</name>
</gene>
<name>A0A5J4QWI9_9ZZZZ</name>
<proteinExistence type="predicted"/>
<evidence type="ECO:0000313" key="1">
    <source>
        <dbReference type="EMBL" id="KAA6326226.1"/>
    </source>
</evidence>
<reference evidence="1" key="1">
    <citation type="submission" date="2019-03" db="EMBL/GenBank/DDBJ databases">
        <title>Single cell metagenomics reveals metabolic interactions within the superorganism composed of flagellate Streblomastix strix and complex community of Bacteroidetes bacteria on its surface.</title>
        <authorList>
            <person name="Treitli S.C."/>
            <person name="Kolisko M."/>
            <person name="Husnik F."/>
            <person name="Keeling P."/>
            <person name="Hampl V."/>
        </authorList>
    </citation>
    <scope>NUCLEOTIDE SEQUENCE</scope>
    <source>
        <strain evidence="1">STM</strain>
    </source>
</reference>
<feature type="non-terminal residue" evidence="1">
    <location>
        <position position="1"/>
    </location>
</feature>
<dbReference type="EMBL" id="SNRY01002205">
    <property type="protein sequence ID" value="KAA6326226.1"/>
    <property type="molecule type" value="Genomic_DNA"/>
</dbReference>
<comment type="caution">
    <text evidence="1">The sequence shown here is derived from an EMBL/GenBank/DDBJ whole genome shotgun (WGS) entry which is preliminary data.</text>
</comment>
<protein>
    <submittedName>
        <fullName evidence="1">Uncharacterized protein</fullName>
    </submittedName>
</protein>
<organism evidence="1">
    <name type="scientific">termite gut metagenome</name>
    <dbReference type="NCBI Taxonomy" id="433724"/>
    <lineage>
        <taxon>unclassified sequences</taxon>
        <taxon>metagenomes</taxon>
        <taxon>organismal metagenomes</taxon>
    </lineage>
</organism>
<sequence length="319" mass="37399">EFIKRLENNYCTDLNRYRFDKSQCAQCPFNTNCYSLFPDEKKDGKCLNMNCLTERNRQFLVESCKNIIVEHPDIDICKSTYNSGYEEVYVELSEQGFTVDETSIRSFPDTPKTPDRKEFEDDTEYETAKDEYYSEMADFHSNMDNIEQMFSEGKAKRIVTFRDNAPAIGYVYLTTNSETTGKAEETATPAEKLEKQDRRNKEIAVENIVDDTWKYIRETDIPQSDFTEFEDKLLYFVMLEDLKSEHFTLFLENPQNKWHLTEDDRIAIINNLTEEQKALIRRDFIALFGSKSYSFSFSINFSFSVLFCKAPESIASFTI</sequence>
<dbReference type="AlphaFoldDB" id="A0A5J4QWI9"/>